<evidence type="ECO:0000259" key="2">
    <source>
        <dbReference type="Pfam" id="PF00534"/>
    </source>
</evidence>
<name>A0A2J8I1D0_VIBDI</name>
<dbReference type="Gene3D" id="3.40.50.2000">
    <property type="entry name" value="Glycogen Phosphorylase B"/>
    <property type="match status" value="2"/>
</dbReference>
<dbReference type="EMBL" id="POSK01000008">
    <property type="protein sequence ID" value="PNI04318.1"/>
    <property type="molecule type" value="Genomic_DNA"/>
</dbReference>
<dbReference type="Pfam" id="PF00534">
    <property type="entry name" value="Glycos_transf_1"/>
    <property type="match status" value="1"/>
</dbReference>
<dbReference type="GO" id="GO:0016757">
    <property type="term" value="F:glycosyltransferase activity"/>
    <property type="evidence" value="ECO:0007669"/>
    <property type="project" value="InterPro"/>
</dbReference>
<proteinExistence type="predicted"/>
<evidence type="ECO:0000256" key="1">
    <source>
        <dbReference type="ARBA" id="ARBA00022679"/>
    </source>
</evidence>
<evidence type="ECO:0000313" key="5">
    <source>
        <dbReference type="Proteomes" id="UP000236449"/>
    </source>
</evidence>
<dbReference type="Proteomes" id="UP000236449">
    <property type="component" value="Unassembled WGS sequence"/>
</dbReference>
<organism evidence="4 5">
    <name type="scientific">Vibrio diazotrophicus</name>
    <dbReference type="NCBI Taxonomy" id="685"/>
    <lineage>
        <taxon>Bacteria</taxon>
        <taxon>Pseudomonadati</taxon>
        <taxon>Pseudomonadota</taxon>
        <taxon>Gammaproteobacteria</taxon>
        <taxon>Vibrionales</taxon>
        <taxon>Vibrionaceae</taxon>
        <taxon>Vibrio</taxon>
    </lineage>
</organism>
<accession>A0A2J8I1D0</accession>
<evidence type="ECO:0000313" key="4">
    <source>
        <dbReference type="EMBL" id="PNI04318.1"/>
    </source>
</evidence>
<dbReference type="Pfam" id="PF13439">
    <property type="entry name" value="Glyco_transf_4"/>
    <property type="match status" value="1"/>
</dbReference>
<feature type="domain" description="Glycosyl transferase family 1" evidence="2">
    <location>
        <begin position="216"/>
        <end position="370"/>
    </location>
</feature>
<protein>
    <submittedName>
        <fullName evidence="4">Glycosyltransferase family 1 protein</fullName>
    </submittedName>
</protein>
<dbReference type="InterPro" id="IPR028098">
    <property type="entry name" value="Glyco_trans_4-like_N"/>
</dbReference>
<keyword evidence="1 4" id="KW-0808">Transferase</keyword>
<feature type="domain" description="Glycosyltransferase subfamily 4-like N-terminal" evidence="3">
    <location>
        <begin position="18"/>
        <end position="194"/>
    </location>
</feature>
<dbReference type="CDD" id="cd03809">
    <property type="entry name" value="GT4_MtfB-like"/>
    <property type="match status" value="1"/>
</dbReference>
<sequence>MQTKLLINITPIRKPLTGIGYYTLNILRELLRKDTDVIGLQNGRPVDRQQLQALTDSFLIETEHQQPQQKSIKRSVVELIRSIPGSYQVKNILLSFRAKRSLARFAAQNYVYFEPSFIPFDYNGRTITTVHDLSFISFPQFHPETRVAYLTSKIRSSIDKSDHVIVDSDYILQEMHQYYPSSLNKSSTVYLGVDQFFRPYSASECAEINARLGLKYQRFILSVATLEPRKNLKRLVLAYKLMPTEIRDEHPLVLVGDHGWKNAELLAETKELIESKQLIFTGYLSDNDLKRLYGSAMIFAYPSLYEGFGLPVVEAMASGVPVITSSRGATAEIADDSAVLVDPENENDISQAMVNLVCRPEQRKMLSASGIEFVERYQWSKTVENILEIADSISNK</sequence>
<evidence type="ECO:0000259" key="3">
    <source>
        <dbReference type="Pfam" id="PF13439"/>
    </source>
</evidence>
<reference evidence="4 5" key="1">
    <citation type="submission" date="2018-01" db="EMBL/GenBank/DDBJ databases">
        <title>Draft genome sequences of six Vibrio diazotrophicus strains isolated from deep-sea sediments of the Baltic Sea.</title>
        <authorList>
            <person name="Castillo D."/>
            <person name="Vandieken V."/>
            <person name="Chiang O."/>
            <person name="Middelboe M."/>
        </authorList>
    </citation>
    <scope>NUCLEOTIDE SEQUENCE [LARGE SCALE GENOMIC DNA]</scope>
    <source>
        <strain evidence="4 5">60.27F</strain>
    </source>
</reference>
<dbReference type="RefSeq" id="WP_102966401.1">
    <property type="nucleotide sequence ID" value="NZ_POSK01000008.1"/>
</dbReference>
<dbReference type="InterPro" id="IPR001296">
    <property type="entry name" value="Glyco_trans_1"/>
</dbReference>
<gene>
    <name evidence="4" type="ORF">C1N32_12870</name>
</gene>
<dbReference type="SUPFAM" id="SSF53756">
    <property type="entry name" value="UDP-Glycosyltransferase/glycogen phosphorylase"/>
    <property type="match status" value="1"/>
</dbReference>
<dbReference type="PANTHER" id="PTHR46401">
    <property type="entry name" value="GLYCOSYLTRANSFERASE WBBK-RELATED"/>
    <property type="match status" value="1"/>
</dbReference>
<comment type="caution">
    <text evidence="4">The sequence shown here is derived from an EMBL/GenBank/DDBJ whole genome shotgun (WGS) entry which is preliminary data.</text>
</comment>
<dbReference type="AlphaFoldDB" id="A0A2J8I1D0"/>
<dbReference type="OrthoDB" id="9801609at2"/>
<dbReference type="PANTHER" id="PTHR46401:SF2">
    <property type="entry name" value="GLYCOSYLTRANSFERASE WBBK-RELATED"/>
    <property type="match status" value="1"/>
</dbReference>